<dbReference type="Pfam" id="PF00021">
    <property type="entry name" value="UPAR_LY6"/>
    <property type="match status" value="2"/>
</dbReference>
<evidence type="ECO:0000256" key="2">
    <source>
        <dbReference type="ARBA" id="ARBA00022525"/>
    </source>
</evidence>
<keyword evidence="2" id="KW-0964">Secreted</keyword>
<dbReference type="Proteomes" id="UP001314229">
    <property type="component" value="Unassembled WGS sequence"/>
</dbReference>
<keyword evidence="6" id="KW-1185">Reference proteome</keyword>
<sequence length="212" mass="23212">MMKLILSLTLIWTLSSTAEALQCWRGTGDTKELRSCQCPTELCSAFGIQARLNEYVLLFIGRGCVPISEFSEGTHIISLSYGILTISTSIHVCHTDGCNDETIIFPGIHDNNLQCFTCDDPFSPVCNQTIQCRGVEDRCYSGIVKGSGNTTFHSAGCISSNLCEHTSDLKNLYGFEFSHGPKCCGSSFCNSAWSVKLNVMTLLSGLITLIFY</sequence>
<dbReference type="AlphaFoldDB" id="A0AAV1Q741"/>
<evidence type="ECO:0000256" key="1">
    <source>
        <dbReference type="ARBA" id="ARBA00004613"/>
    </source>
</evidence>
<gene>
    <name evidence="5" type="ORF">FSCOSCO3_A037953</name>
</gene>
<accession>A0AAV1Q741</accession>
<comment type="subcellular location">
    <subcellularLocation>
        <location evidence="1">Secreted</location>
    </subcellularLocation>
</comment>
<dbReference type="InterPro" id="IPR050918">
    <property type="entry name" value="CNF-like_PLA2_Inhibitor"/>
</dbReference>
<feature type="signal peptide" evidence="3">
    <location>
        <begin position="1"/>
        <end position="20"/>
    </location>
</feature>
<dbReference type="EMBL" id="CAWUFR010000565">
    <property type="protein sequence ID" value="CAK6979293.1"/>
    <property type="molecule type" value="Genomic_DNA"/>
</dbReference>
<feature type="domain" description="UPAR/Ly6" evidence="4">
    <location>
        <begin position="29"/>
        <end position="100"/>
    </location>
</feature>
<protein>
    <recommendedName>
        <fullName evidence="4">UPAR/Ly6 domain-containing protein</fullName>
    </recommendedName>
</protein>
<dbReference type="InterPro" id="IPR016054">
    <property type="entry name" value="LY6_UPA_recep-like"/>
</dbReference>
<evidence type="ECO:0000256" key="3">
    <source>
        <dbReference type="SAM" id="SignalP"/>
    </source>
</evidence>
<feature type="domain" description="UPAR/Ly6" evidence="4">
    <location>
        <begin position="112"/>
        <end position="192"/>
    </location>
</feature>
<dbReference type="InterPro" id="IPR045860">
    <property type="entry name" value="Snake_toxin-like_sf"/>
</dbReference>
<dbReference type="SUPFAM" id="SSF57302">
    <property type="entry name" value="Snake toxin-like"/>
    <property type="match status" value="2"/>
</dbReference>
<evidence type="ECO:0000313" key="5">
    <source>
        <dbReference type="EMBL" id="CAK6979293.1"/>
    </source>
</evidence>
<comment type="caution">
    <text evidence="5">The sequence shown here is derived from an EMBL/GenBank/DDBJ whole genome shotgun (WGS) entry which is preliminary data.</text>
</comment>
<dbReference type="PANTHER" id="PTHR20914">
    <property type="entry name" value="LY6/PLAUR DOMAIN-CONTAINING PROTEIN 8"/>
    <property type="match status" value="1"/>
</dbReference>
<dbReference type="GO" id="GO:0005576">
    <property type="term" value="C:extracellular region"/>
    <property type="evidence" value="ECO:0007669"/>
    <property type="project" value="UniProtKB-SubCell"/>
</dbReference>
<feature type="chain" id="PRO_5043830484" description="UPAR/Ly6 domain-containing protein" evidence="3">
    <location>
        <begin position="21"/>
        <end position="212"/>
    </location>
</feature>
<reference evidence="5 6" key="1">
    <citation type="submission" date="2024-01" db="EMBL/GenBank/DDBJ databases">
        <authorList>
            <person name="Alioto T."/>
            <person name="Alioto T."/>
            <person name="Gomez Garrido J."/>
        </authorList>
    </citation>
    <scope>NUCLEOTIDE SEQUENCE [LARGE SCALE GENOMIC DNA]</scope>
</reference>
<organism evidence="5 6">
    <name type="scientific">Scomber scombrus</name>
    <name type="common">Atlantic mackerel</name>
    <name type="synonym">Scomber vernalis</name>
    <dbReference type="NCBI Taxonomy" id="13677"/>
    <lineage>
        <taxon>Eukaryota</taxon>
        <taxon>Metazoa</taxon>
        <taxon>Chordata</taxon>
        <taxon>Craniata</taxon>
        <taxon>Vertebrata</taxon>
        <taxon>Euteleostomi</taxon>
        <taxon>Actinopterygii</taxon>
        <taxon>Neopterygii</taxon>
        <taxon>Teleostei</taxon>
        <taxon>Neoteleostei</taxon>
        <taxon>Acanthomorphata</taxon>
        <taxon>Pelagiaria</taxon>
        <taxon>Scombriformes</taxon>
        <taxon>Scombridae</taxon>
        <taxon>Scomber</taxon>
    </lineage>
</organism>
<evidence type="ECO:0000259" key="4">
    <source>
        <dbReference type="Pfam" id="PF00021"/>
    </source>
</evidence>
<dbReference type="PANTHER" id="PTHR20914:SF9">
    <property type="entry name" value="COILED, ISOFORM A"/>
    <property type="match status" value="1"/>
</dbReference>
<dbReference type="Gene3D" id="2.10.60.10">
    <property type="entry name" value="CD59"/>
    <property type="match status" value="1"/>
</dbReference>
<name>A0AAV1Q741_SCOSC</name>
<proteinExistence type="predicted"/>
<evidence type="ECO:0000313" key="6">
    <source>
        <dbReference type="Proteomes" id="UP001314229"/>
    </source>
</evidence>
<keyword evidence="3" id="KW-0732">Signal</keyword>